<organism evidence="3 4">
    <name type="scientific">Phytophthora megakarya</name>
    <dbReference type="NCBI Taxonomy" id="4795"/>
    <lineage>
        <taxon>Eukaryota</taxon>
        <taxon>Sar</taxon>
        <taxon>Stramenopiles</taxon>
        <taxon>Oomycota</taxon>
        <taxon>Peronosporomycetes</taxon>
        <taxon>Peronosporales</taxon>
        <taxon>Peronosporaceae</taxon>
        <taxon>Phytophthora</taxon>
    </lineage>
</organism>
<dbReference type="Pfam" id="PF00078">
    <property type="entry name" value="RVT_1"/>
    <property type="match status" value="1"/>
</dbReference>
<feature type="non-terminal residue" evidence="3">
    <location>
        <position position="518"/>
    </location>
</feature>
<reference evidence="4" key="1">
    <citation type="submission" date="2017-03" db="EMBL/GenBank/DDBJ databases">
        <title>Phytopthora megakarya and P. palmivora, two closely related causual agents of cacao black pod achieved similar genome size and gene model numbers by different mechanisms.</title>
        <authorList>
            <person name="Ali S."/>
            <person name="Shao J."/>
            <person name="Larry D.J."/>
            <person name="Kronmiller B."/>
            <person name="Shen D."/>
            <person name="Strem M.D."/>
            <person name="Melnick R.L."/>
            <person name="Guiltinan M.J."/>
            <person name="Tyler B.M."/>
            <person name="Meinhardt L.W."/>
            <person name="Bailey B.A."/>
        </authorList>
    </citation>
    <scope>NUCLEOTIDE SEQUENCE [LARGE SCALE GENOMIC DNA]</scope>
    <source>
        <strain evidence="4">zdho120</strain>
    </source>
</reference>
<sequence>MLNRGELVDKGTQTEESSPVTTRMDASTQVSESQLDRPGWDPGEGDTPDDDRGDTFVDVPPEWTTEFEEVQGGETPAEVHPEQDTSESSPEPASWTPLEKLEMYYERCMRVSADNLDLEPGVYIHEESEMLAQLRDQLVMLPELSELHPECDIDQADVGVPDAKPIALRPRSIGPHVAVKVYELLKKLLENNLIEHSESQWVSPIVIVLTKNGVDIRIYPLPLIDDLLVGFEKALWFMSLDMASGFWHIKMTERAKLISAFVCPFGHFQWIRMPFGLKNAPLIYQQVINNCLPGSFGLSESGTQDNGPPGCGTPGCSGCEDDHASRLLPTLVDQMTVFKRNIPAPTQMSPVLGHSSYINDIAHGAPTWDALCADLDALLYRLRYWNISVSLPKSEFEKLSIPYLSHEISAEGIRATPKIAKGVQDLPFPTTLKGPELYHNFIEDYPVVAASLYELSDDQVRSGRDLSRAKQAFEILKHKIISTPGHPDRTKRFVIIPHANQWAACAVLGQERDGLIQP</sequence>
<dbReference type="Proteomes" id="UP000198211">
    <property type="component" value="Unassembled WGS sequence"/>
</dbReference>
<dbReference type="Gene3D" id="3.30.70.270">
    <property type="match status" value="2"/>
</dbReference>
<dbReference type="Gene3D" id="3.10.10.10">
    <property type="entry name" value="HIV Type 1 Reverse Transcriptase, subunit A, domain 1"/>
    <property type="match status" value="1"/>
</dbReference>
<accession>A0A225UQX2</accession>
<feature type="domain" description="Reverse transcriptase" evidence="2">
    <location>
        <begin position="232"/>
        <end position="291"/>
    </location>
</feature>
<comment type="caution">
    <text evidence="3">The sequence shown here is derived from an EMBL/GenBank/DDBJ whole genome shotgun (WGS) entry which is preliminary data.</text>
</comment>
<protein>
    <submittedName>
        <fullName evidence="3">Reverse transcriptase</fullName>
    </submittedName>
</protein>
<dbReference type="EMBL" id="NBNE01013033">
    <property type="protein sequence ID" value="OWY95361.1"/>
    <property type="molecule type" value="Genomic_DNA"/>
</dbReference>
<keyword evidence="3" id="KW-0548">Nucleotidyltransferase</keyword>
<keyword evidence="3" id="KW-0808">Transferase</keyword>
<dbReference type="PANTHER" id="PTHR37984:SF5">
    <property type="entry name" value="PROTEIN NYNRIN-LIKE"/>
    <property type="match status" value="1"/>
</dbReference>
<feature type="compositionally biased region" description="Basic and acidic residues" evidence="1">
    <location>
        <begin position="1"/>
        <end position="13"/>
    </location>
</feature>
<evidence type="ECO:0000313" key="3">
    <source>
        <dbReference type="EMBL" id="OWY95361.1"/>
    </source>
</evidence>
<dbReference type="CDD" id="cd01647">
    <property type="entry name" value="RT_LTR"/>
    <property type="match status" value="1"/>
</dbReference>
<dbReference type="GO" id="GO:0003964">
    <property type="term" value="F:RNA-directed DNA polymerase activity"/>
    <property type="evidence" value="ECO:0007669"/>
    <property type="project" value="UniProtKB-KW"/>
</dbReference>
<dbReference type="PANTHER" id="PTHR37984">
    <property type="entry name" value="PROTEIN CBG26694"/>
    <property type="match status" value="1"/>
</dbReference>
<dbReference type="SUPFAM" id="SSF56672">
    <property type="entry name" value="DNA/RNA polymerases"/>
    <property type="match status" value="1"/>
</dbReference>
<evidence type="ECO:0000313" key="4">
    <source>
        <dbReference type="Proteomes" id="UP000198211"/>
    </source>
</evidence>
<name>A0A225UQX2_9STRA</name>
<gene>
    <name evidence="3" type="ORF">PHMEG_00034658</name>
</gene>
<evidence type="ECO:0000256" key="1">
    <source>
        <dbReference type="SAM" id="MobiDB-lite"/>
    </source>
</evidence>
<proteinExistence type="predicted"/>
<feature type="region of interest" description="Disordered" evidence="1">
    <location>
        <begin position="1"/>
        <end position="94"/>
    </location>
</feature>
<dbReference type="InterPro" id="IPR043502">
    <property type="entry name" value="DNA/RNA_pol_sf"/>
</dbReference>
<keyword evidence="4" id="KW-1185">Reference proteome</keyword>
<dbReference type="AlphaFoldDB" id="A0A225UQX2"/>
<keyword evidence="3" id="KW-0695">RNA-directed DNA polymerase</keyword>
<feature type="compositionally biased region" description="Polar residues" evidence="1">
    <location>
        <begin position="14"/>
        <end position="33"/>
    </location>
</feature>
<feature type="compositionally biased region" description="Acidic residues" evidence="1">
    <location>
        <begin position="43"/>
        <end position="52"/>
    </location>
</feature>
<dbReference type="InterPro" id="IPR043128">
    <property type="entry name" value="Rev_trsase/Diguanyl_cyclase"/>
</dbReference>
<dbReference type="InterPro" id="IPR050951">
    <property type="entry name" value="Retrovirus_Pol_polyprotein"/>
</dbReference>
<evidence type="ECO:0000259" key="2">
    <source>
        <dbReference type="Pfam" id="PF00078"/>
    </source>
</evidence>
<dbReference type="InterPro" id="IPR000477">
    <property type="entry name" value="RT_dom"/>
</dbReference>